<name>A0A0A3YQ54_BRAJP</name>
<organism evidence="1 2">
    <name type="scientific">Bradyrhizobium japonicum</name>
    <dbReference type="NCBI Taxonomy" id="375"/>
    <lineage>
        <taxon>Bacteria</taxon>
        <taxon>Pseudomonadati</taxon>
        <taxon>Pseudomonadota</taxon>
        <taxon>Alphaproteobacteria</taxon>
        <taxon>Hyphomicrobiales</taxon>
        <taxon>Nitrobacteraceae</taxon>
        <taxon>Bradyrhizobium</taxon>
    </lineage>
</organism>
<evidence type="ECO:0000313" key="2">
    <source>
        <dbReference type="Proteomes" id="UP000030377"/>
    </source>
</evidence>
<accession>A0A0A3YQ54</accession>
<reference evidence="1 2" key="1">
    <citation type="submission" date="2014-09" db="EMBL/GenBank/DDBJ databases">
        <title>Draft genome of Bradyrhizobium japonicum Is-34.</title>
        <authorList>
            <person name="Tsurumaru H."/>
            <person name="Yamakawa T."/>
            <person name="Hashimoto S."/>
            <person name="Okizaki K."/>
            <person name="Kanesaki Y."/>
            <person name="Yoshikawa H."/>
            <person name="Yajima S."/>
        </authorList>
    </citation>
    <scope>NUCLEOTIDE SEQUENCE [LARGE SCALE GENOMIC DNA]</scope>
    <source>
        <strain evidence="1 2">Is-34</strain>
    </source>
</reference>
<comment type="caution">
    <text evidence="1">The sequence shown here is derived from an EMBL/GenBank/DDBJ whole genome shotgun (WGS) entry which is preliminary data.</text>
</comment>
<sequence>MSARCLPPEETLGEVDRRLADALRQVANSALGMPGSVDTFKAMLDRADLALVLKEELRP</sequence>
<gene>
    <name evidence="1" type="ORF">MA20_32055</name>
</gene>
<dbReference type="AlphaFoldDB" id="A0A0A3YQ54"/>
<evidence type="ECO:0000313" key="1">
    <source>
        <dbReference type="EMBL" id="KGT75823.1"/>
    </source>
</evidence>
<dbReference type="RefSeq" id="WP_041958588.1">
    <property type="nucleotide sequence ID" value="NZ_JRPN01000024.1"/>
</dbReference>
<dbReference type="EMBL" id="JRPN01000024">
    <property type="protein sequence ID" value="KGT75823.1"/>
    <property type="molecule type" value="Genomic_DNA"/>
</dbReference>
<protein>
    <submittedName>
        <fullName evidence="1">Uncharacterized protein</fullName>
    </submittedName>
</protein>
<proteinExistence type="predicted"/>
<dbReference type="Proteomes" id="UP000030377">
    <property type="component" value="Unassembled WGS sequence"/>
</dbReference>